<dbReference type="EMBL" id="CP035704">
    <property type="protein sequence ID" value="QBB70571.1"/>
    <property type="molecule type" value="Genomic_DNA"/>
</dbReference>
<feature type="compositionally biased region" description="Low complexity" evidence="1">
    <location>
        <begin position="267"/>
        <end position="276"/>
    </location>
</feature>
<sequence length="375" mass="39247">MSSSHDNDREIEEFLAQSRSPLVDLYHKLPQPQPDAPLDQRVLQLARQALADDAAALSHPAKKPTRRYKPSRWPIAFGSAASVVFAATLALHFGKETWQAQDHAPAGAAATSANDVIHVRSIDLPAAKSVVSDSVPAPMQPAASAMSTAKPEAADAAAMNSATYAHKKTQSVSQTAPAAAAPTLALENPDSDKAAKPKLEAAEITSSNVRRADAENASPVATLGSEHEAARQRATLAAPGRENQTRDERDAVERKLDIATGRDAAMRARNNADATRPQVAGAMQQSSPPVAAAPAPAVGRTAPMQAGGAASAIANNAASPTAAAPASIIGPDAWIANIRAQLLAGKSDDAVRNLKLFHEKYPNYELTPDLRQLLP</sequence>
<feature type="compositionally biased region" description="Basic and acidic residues" evidence="1">
    <location>
        <begin position="243"/>
        <end position="257"/>
    </location>
</feature>
<feature type="compositionally biased region" description="Low complexity" evidence="1">
    <location>
        <begin position="288"/>
        <end position="297"/>
    </location>
</feature>
<keyword evidence="3" id="KW-1185">Reference proteome</keyword>
<protein>
    <submittedName>
        <fullName evidence="2">Uncharacterized protein</fullName>
    </submittedName>
</protein>
<accession>A0A411HJA6</accession>
<evidence type="ECO:0000313" key="3">
    <source>
        <dbReference type="Proteomes" id="UP000291562"/>
    </source>
</evidence>
<dbReference type="RefSeq" id="WP_129832829.1">
    <property type="nucleotide sequence ID" value="NZ_CP035704.1"/>
</dbReference>
<name>A0A411HJA6_9GAMM</name>
<proteinExistence type="predicted"/>
<dbReference type="Proteomes" id="UP000291562">
    <property type="component" value="Chromosome"/>
</dbReference>
<evidence type="ECO:0000313" key="2">
    <source>
        <dbReference type="EMBL" id="QBB70571.1"/>
    </source>
</evidence>
<feature type="region of interest" description="Disordered" evidence="1">
    <location>
        <begin position="202"/>
        <end position="297"/>
    </location>
</feature>
<reference evidence="2 3" key="1">
    <citation type="submission" date="2019-01" db="EMBL/GenBank/DDBJ databases">
        <title>Pseudolysobacter antarctica gen. nov., sp. nov., isolated from Fildes Peninsula, Antarctica.</title>
        <authorList>
            <person name="Wei Z."/>
            <person name="Peng F."/>
        </authorList>
    </citation>
    <scope>NUCLEOTIDE SEQUENCE [LARGE SCALE GENOMIC DNA]</scope>
    <source>
        <strain evidence="2 3">AQ6-296</strain>
    </source>
</reference>
<evidence type="ECO:0000256" key="1">
    <source>
        <dbReference type="SAM" id="MobiDB-lite"/>
    </source>
</evidence>
<dbReference type="KEGG" id="xbc:ELE36_09445"/>
<organism evidence="2 3">
    <name type="scientific">Pseudolysobacter antarcticus</name>
    <dbReference type="NCBI Taxonomy" id="2511995"/>
    <lineage>
        <taxon>Bacteria</taxon>
        <taxon>Pseudomonadati</taxon>
        <taxon>Pseudomonadota</taxon>
        <taxon>Gammaproteobacteria</taxon>
        <taxon>Lysobacterales</taxon>
        <taxon>Rhodanobacteraceae</taxon>
        <taxon>Pseudolysobacter</taxon>
    </lineage>
</organism>
<gene>
    <name evidence="2" type="ORF">ELE36_09445</name>
</gene>
<dbReference type="AlphaFoldDB" id="A0A411HJA6"/>
<dbReference type="OrthoDB" id="6057666at2"/>